<dbReference type="Proteomes" id="UP001501266">
    <property type="component" value="Unassembled WGS sequence"/>
</dbReference>
<reference evidence="2 3" key="1">
    <citation type="journal article" date="2019" name="Int. J. Syst. Evol. Microbiol.">
        <title>The Global Catalogue of Microorganisms (GCM) 10K type strain sequencing project: providing services to taxonomists for standard genome sequencing and annotation.</title>
        <authorList>
            <consortium name="The Broad Institute Genomics Platform"/>
            <consortium name="The Broad Institute Genome Sequencing Center for Infectious Disease"/>
            <person name="Wu L."/>
            <person name="Ma J."/>
        </authorList>
    </citation>
    <scope>NUCLEOTIDE SEQUENCE [LARGE SCALE GENOMIC DNA]</scope>
    <source>
        <strain evidence="2 3">JCM 12398</strain>
    </source>
</reference>
<feature type="compositionally biased region" description="Basic and acidic residues" evidence="1">
    <location>
        <begin position="191"/>
        <end position="207"/>
    </location>
</feature>
<sequence length="240" mass="25570">MVVAEAAEDRGAREVHERVDAVEQVGSRRIRIPVPLPGPGLVPDEPHHAVPAGAEERRERGADEPGCTGDGHGDRRGAELAVSGEVVGELLVAVDEHGPQQPRADLRLDPVVHDRRVAERLEPVLVAPVQRGEGDGGEPVAHALVDECAARDVAGRIVLRDPDLAPGQGELGAAVGERRRLPARSARQPRRREALQRARPLMPREDLVDGSLDDAAVLDAHGANVRPGPERARSGPGRPC</sequence>
<dbReference type="EMBL" id="BAAAKK010000005">
    <property type="protein sequence ID" value="GAA1424569.1"/>
    <property type="molecule type" value="Genomic_DNA"/>
</dbReference>
<feature type="region of interest" description="Disordered" evidence="1">
    <location>
        <begin position="164"/>
        <end position="240"/>
    </location>
</feature>
<proteinExistence type="predicted"/>
<keyword evidence="3" id="KW-1185">Reference proteome</keyword>
<comment type="caution">
    <text evidence="2">The sequence shown here is derived from an EMBL/GenBank/DDBJ whole genome shotgun (WGS) entry which is preliminary data.</text>
</comment>
<feature type="compositionally biased region" description="Basic and acidic residues" evidence="1">
    <location>
        <begin position="44"/>
        <end position="63"/>
    </location>
</feature>
<gene>
    <name evidence="2" type="ORF">GCM10009640_21080</name>
</gene>
<evidence type="ECO:0000256" key="1">
    <source>
        <dbReference type="SAM" id="MobiDB-lite"/>
    </source>
</evidence>
<protein>
    <submittedName>
        <fullName evidence="2">Uncharacterized protein</fullName>
    </submittedName>
</protein>
<evidence type="ECO:0000313" key="2">
    <source>
        <dbReference type="EMBL" id="GAA1424569.1"/>
    </source>
</evidence>
<organism evidence="2 3">
    <name type="scientific">Agrococcus citreus</name>
    <dbReference type="NCBI Taxonomy" id="84643"/>
    <lineage>
        <taxon>Bacteria</taxon>
        <taxon>Bacillati</taxon>
        <taxon>Actinomycetota</taxon>
        <taxon>Actinomycetes</taxon>
        <taxon>Micrococcales</taxon>
        <taxon>Microbacteriaceae</taxon>
        <taxon>Agrococcus</taxon>
    </lineage>
</organism>
<evidence type="ECO:0000313" key="3">
    <source>
        <dbReference type="Proteomes" id="UP001501266"/>
    </source>
</evidence>
<accession>A0ABN1Z0T5</accession>
<name>A0ABN1Z0T5_9MICO</name>
<feature type="region of interest" description="Disordered" evidence="1">
    <location>
        <begin position="30"/>
        <end position="76"/>
    </location>
</feature>